<evidence type="ECO:0000313" key="5">
    <source>
        <dbReference type="EnsemblPlants" id="Pp3c18_21830V3.1"/>
    </source>
</evidence>
<feature type="domain" description="G" evidence="2">
    <location>
        <begin position="432"/>
        <end position="508"/>
    </location>
</feature>
<dbReference type="InterPro" id="IPR006073">
    <property type="entry name" value="GTP-bd"/>
</dbReference>
<dbReference type="PaxDb" id="3218-PP1S33_49V6.1"/>
<dbReference type="GeneID" id="112295276"/>
<dbReference type="PANTHER" id="PTHR46434:SF1">
    <property type="entry name" value="GENETIC INTERACTOR OF PROHIBITINS 3, MITOCHONDRIAL"/>
    <property type="match status" value="1"/>
</dbReference>
<protein>
    <submittedName>
        <fullName evidence="4 5">Uncharacterized protein</fullName>
    </submittedName>
</protein>
<dbReference type="OrthoDB" id="1696305at2759"/>
<proteinExistence type="predicted"/>
<feature type="region of interest" description="Disordered" evidence="1">
    <location>
        <begin position="187"/>
        <end position="216"/>
    </location>
</feature>
<evidence type="ECO:0000259" key="2">
    <source>
        <dbReference type="Pfam" id="PF01926"/>
    </source>
</evidence>
<evidence type="ECO:0000259" key="3">
    <source>
        <dbReference type="Pfam" id="PF21516"/>
    </source>
</evidence>
<dbReference type="Gramene" id="Pp3c18_21830V3.2">
    <property type="protein sequence ID" value="Pp3c18_21830V3.2"/>
    <property type="gene ID" value="Pp3c18_21830"/>
</dbReference>
<dbReference type="Gene3D" id="3.40.50.300">
    <property type="entry name" value="P-loop containing nucleotide triphosphate hydrolases"/>
    <property type="match status" value="1"/>
</dbReference>
<dbReference type="RefSeq" id="XP_024402378.1">
    <property type="nucleotide sequence ID" value="XM_024546610.2"/>
</dbReference>
<evidence type="ECO:0000256" key="1">
    <source>
        <dbReference type="SAM" id="MobiDB-lite"/>
    </source>
</evidence>
<feature type="region of interest" description="Disordered" evidence="1">
    <location>
        <begin position="660"/>
        <end position="691"/>
    </location>
</feature>
<evidence type="ECO:0000313" key="4">
    <source>
        <dbReference type="EMBL" id="PNR35545.1"/>
    </source>
</evidence>
<dbReference type="GO" id="GO:0005739">
    <property type="term" value="C:mitochondrion"/>
    <property type="evidence" value="ECO:0000318"/>
    <property type="project" value="GO_Central"/>
</dbReference>
<dbReference type="CDD" id="cd01855">
    <property type="entry name" value="YqeH"/>
    <property type="match status" value="1"/>
</dbReference>
<evidence type="ECO:0000313" key="6">
    <source>
        <dbReference type="Proteomes" id="UP000006727"/>
    </source>
</evidence>
<dbReference type="Gramene" id="Pp3c18_21830V3.1">
    <property type="protein sequence ID" value="Pp3c18_21830V3.1"/>
    <property type="gene ID" value="Pp3c18_21830"/>
</dbReference>
<dbReference type="Pfam" id="PF21516">
    <property type="entry name" value="YqeH-like_C"/>
    <property type="match status" value="1"/>
</dbReference>
<dbReference type="Proteomes" id="UP000006727">
    <property type="component" value="Chromosome 18"/>
</dbReference>
<dbReference type="Pfam" id="PF01926">
    <property type="entry name" value="MMR_HSR1"/>
    <property type="match status" value="1"/>
</dbReference>
<accession>A0A2K1J1Y6</accession>
<dbReference type="SUPFAM" id="SSF52540">
    <property type="entry name" value="P-loop containing nucleoside triphosphate hydrolases"/>
    <property type="match status" value="1"/>
</dbReference>
<dbReference type="AlphaFoldDB" id="A0A2K1J1Y6"/>
<sequence>MACLARTVSGCSSGPAARSLEWAQASIVSNSFRIIRLYAGSRVRKSVKQECVKYCLIGFRNGKLTERPIAASAFNFANRFWASPSSPSRVTFDGPFFGSHNFCSSSSSGSRFNDKEKHSTSVECVKSSSTNTNAAFERRRQRYLEKLACPGCGVYMQDTDPKRPGYFKMPANFGKSDDEFEENVVGGMEEDESEEFSDDDDEEFSGRAELDESDFTLDEDEEDMDMDTRLKNATEWNEIGGNKLAGKDAWAEILGGKNWRKKDGAQGEAEEEEKVVVCARCHALRNYGKVKDESVENLLPDFDFERVVGARLKKAYGRRAVVLMVVDGSDFDGSFPRKAAEVLAEADEELGTAWQEGKSGNTPRLLVVMNKIDLLPKQISANRLEQWVRRRSKAGGVTRIAGVHTVSAFKGWGIEQLADHIKQLAGPRGDCWVVGAQNAGKSSLINSLAKFAGEKRRVTALTEAAVPGTTLGVLKLEGILPARARLFDTPGLIHPHQLSTKLNREELKLVEVRKELKPRTFRVKVGSTVHVAGLLRLDVMEAPSESIYVTVWASALLSCHMGKTEKAEELFEKHLGDRLAPPVDKERAAEIGRWVARRVTVTGDSWEHSSVDVAVAGLGWVGIGVKGIAVLQAWTYEGVQVTTHEAMVFDMAAIFEKPGFTAMKSPNKGDKKSKGQKSKPKQTKPMEEMVF</sequence>
<reference evidence="5" key="3">
    <citation type="submission" date="2020-12" db="UniProtKB">
        <authorList>
            <consortium name="EnsemblPlants"/>
        </authorList>
    </citation>
    <scope>IDENTIFICATION</scope>
</reference>
<name>A0A2K1J1Y6_PHYPA</name>
<dbReference type="OMA" id="MVFDMAA"/>
<dbReference type="EMBL" id="ABEU02000018">
    <property type="protein sequence ID" value="PNR35545.1"/>
    <property type="molecule type" value="Genomic_DNA"/>
</dbReference>
<dbReference type="STRING" id="3218.A0A2K1J1Y6"/>
<dbReference type="GO" id="GO:0005525">
    <property type="term" value="F:GTP binding"/>
    <property type="evidence" value="ECO:0007669"/>
    <property type="project" value="InterPro"/>
</dbReference>
<feature type="domain" description="NOA1/YqeH-like C-terminal" evidence="3">
    <location>
        <begin position="549"/>
        <end position="646"/>
    </location>
</feature>
<dbReference type="InterPro" id="IPR048422">
    <property type="entry name" value="NOA1/YqeH-like_C"/>
</dbReference>
<gene>
    <name evidence="5" type="primary">LOC112295276</name>
    <name evidence="4" type="ORF">PHYPA_023445</name>
</gene>
<keyword evidence="6" id="KW-1185">Reference proteome</keyword>
<dbReference type="EnsemblPlants" id="Pp3c18_21830V3.2">
    <property type="protein sequence ID" value="Pp3c18_21830V3.2"/>
    <property type="gene ID" value="Pp3c18_21830"/>
</dbReference>
<dbReference type="PANTHER" id="PTHR46434">
    <property type="entry name" value="GENETIC INTERACTOR OF PROHIBITINS 3, MITOCHONDRIAL"/>
    <property type="match status" value="1"/>
</dbReference>
<dbReference type="InterPro" id="IPR050896">
    <property type="entry name" value="Mito_lipid_metab_GTPase"/>
</dbReference>
<organism evidence="4">
    <name type="scientific">Physcomitrium patens</name>
    <name type="common">Spreading-leaved earth moss</name>
    <name type="synonym">Physcomitrella patens</name>
    <dbReference type="NCBI Taxonomy" id="3218"/>
    <lineage>
        <taxon>Eukaryota</taxon>
        <taxon>Viridiplantae</taxon>
        <taxon>Streptophyta</taxon>
        <taxon>Embryophyta</taxon>
        <taxon>Bryophyta</taxon>
        <taxon>Bryophytina</taxon>
        <taxon>Bryopsida</taxon>
        <taxon>Funariidae</taxon>
        <taxon>Funariales</taxon>
        <taxon>Funariaceae</taxon>
        <taxon>Physcomitrium</taxon>
    </lineage>
</organism>
<feature type="compositionally biased region" description="Acidic residues" evidence="1">
    <location>
        <begin position="187"/>
        <end position="203"/>
    </location>
</feature>
<reference evidence="4 6" key="1">
    <citation type="journal article" date="2008" name="Science">
        <title>The Physcomitrella genome reveals evolutionary insights into the conquest of land by plants.</title>
        <authorList>
            <person name="Rensing S."/>
            <person name="Lang D."/>
            <person name="Zimmer A."/>
            <person name="Terry A."/>
            <person name="Salamov A."/>
            <person name="Shapiro H."/>
            <person name="Nishiyama T."/>
            <person name="Perroud P.-F."/>
            <person name="Lindquist E."/>
            <person name="Kamisugi Y."/>
            <person name="Tanahashi T."/>
            <person name="Sakakibara K."/>
            <person name="Fujita T."/>
            <person name="Oishi K."/>
            <person name="Shin-I T."/>
            <person name="Kuroki Y."/>
            <person name="Toyoda A."/>
            <person name="Suzuki Y."/>
            <person name="Hashimoto A."/>
            <person name="Yamaguchi K."/>
            <person name="Sugano A."/>
            <person name="Kohara Y."/>
            <person name="Fujiyama A."/>
            <person name="Anterola A."/>
            <person name="Aoki S."/>
            <person name="Ashton N."/>
            <person name="Barbazuk W.B."/>
            <person name="Barker E."/>
            <person name="Bennetzen J."/>
            <person name="Bezanilla M."/>
            <person name="Blankenship R."/>
            <person name="Cho S.H."/>
            <person name="Dutcher S."/>
            <person name="Estelle M."/>
            <person name="Fawcett J.A."/>
            <person name="Gundlach H."/>
            <person name="Hanada K."/>
            <person name="Heyl A."/>
            <person name="Hicks K.A."/>
            <person name="Hugh J."/>
            <person name="Lohr M."/>
            <person name="Mayer K."/>
            <person name="Melkozernov A."/>
            <person name="Murata T."/>
            <person name="Nelson D."/>
            <person name="Pils B."/>
            <person name="Prigge M."/>
            <person name="Reiss B."/>
            <person name="Renner T."/>
            <person name="Rombauts S."/>
            <person name="Rushton P."/>
            <person name="Sanderfoot A."/>
            <person name="Schween G."/>
            <person name="Shiu S.-H."/>
            <person name="Stueber K."/>
            <person name="Theodoulou F.L."/>
            <person name="Tu H."/>
            <person name="Van de Peer Y."/>
            <person name="Verrier P.J."/>
            <person name="Waters E."/>
            <person name="Wood A."/>
            <person name="Yang L."/>
            <person name="Cove D."/>
            <person name="Cuming A."/>
            <person name="Hasebe M."/>
            <person name="Lucas S."/>
            <person name="Mishler D.B."/>
            <person name="Reski R."/>
            <person name="Grigoriev I."/>
            <person name="Quatrano R.S."/>
            <person name="Boore J.L."/>
        </authorList>
    </citation>
    <scope>NUCLEOTIDE SEQUENCE [LARGE SCALE GENOMIC DNA]</scope>
    <source>
        <strain evidence="5 6">cv. Gransden 2004</strain>
    </source>
</reference>
<dbReference type="EnsemblPlants" id="Pp3c18_21830V3.1">
    <property type="protein sequence ID" value="Pp3c18_21830V3.1"/>
    <property type="gene ID" value="Pp3c18_21830"/>
</dbReference>
<dbReference type="InterPro" id="IPR027417">
    <property type="entry name" value="P-loop_NTPase"/>
</dbReference>
<reference evidence="4 6" key="2">
    <citation type="journal article" date="2018" name="Plant J.">
        <title>The Physcomitrella patens chromosome-scale assembly reveals moss genome structure and evolution.</title>
        <authorList>
            <person name="Lang D."/>
            <person name="Ullrich K.K."/>
            <person name="Murat F."/>
            <person name="Fuchs J."/>
            <person name="Jenkins J."/>
            <person name="Haas F.B."/>
            <person name="Piednoel M."/>
            <person name="Gundlach H."/>
            <person name="Van Bel M."/>
            <person name="Meyberg R."/>
            <person name="Vives C."/>
            <person name="Morata J."/>
            <person name="Symeonidi A."/>
            <person name="Hiss M."/>
            <person name="Muchero W."/>
            <person name="Kamisugi Y."/>
            <person name="Saleh O."/>
            <person name="Blanc G."/>
            <person name="Decker E.L."/>
            <person name="van Gessel N."/>
            <person name="Grimwood J."/>
            <person name="Hayes R.D."/>
            <person name="Graham S.W."/>
            <person name="Gunter L.E."/>
            <person name="McDaniel S.F."/>
            <person name="Hoernstein S.N.W."/>
            <person name="Larsson A."/>
            <person name="Li F.W."/>
            <person name="Perroud P.F."/>
            <person name="Phillips J."/>
            <person name="Ranjan P."/>
            <person name="Rokshar D.S."/>
            <person name="Rothfels C.J."/>
            <person name="Schneider L."/>
            <person name="Shu S."/>
            <person name="Stevenson D.W."/>
            <person name="Thummler F."/>
            <person name="Tillich M."/>
            <person name="Villarreal Aguilar J.C."/>
            <person name="Widiez T."/>
            <person name="Wong G.K."/>
            <person name="Wymore A."/>
            <person name="Zhang Y."/>
            <person name="Zimmer A.D."/>
            <person name="Quatrano R.S."/>
            <person name="Mayer K.F.X."/>
            <person name="Goodstein D."/>
            <person name="Casacuberta J.M."/>
            <person name="Vandepoele K."/>
            <person name="Reski R."/>
            <person name="Cuming A.C."/>
            <person name="Tuskan G.A."/>
            <person name="Maumus F."/>
            <person name="Salse J."/>
            <person name="Schmutz J."/>
            <person name="Rensing S.A."/>
        </authorList>
    </citation>
    <scope>NUCLEOTIDE SEQUENCE [LARGE SCALE GENOMIC DNA]</scope>
    <source>
        <strain evidence="5 6">cv. Gransden 2004</strain>
    </source>
</reference>